<evidence type="ECO:0000259" key="1">
    <source>
        <dbReference type="PROSITE" id="PS51782"/>
    </source>
</evidence>
<dbReference type="AlphaFoldDB" id="A0AAD8J4P8"/>
<dbReference type="Pfam" id="PF01476">
    <property type="entry name" value="LysM"/>
    <property type="match status" value="1"/>
</dbReference>
<dbReference type="SUPFAM" id="SSF54106">
    <property type="entry name" value="LysM domain"/>
    <property type="match status" value="1"/>
</dbReference>
<reference evidence="2" key="2">
    <citation type="submission" date="2023-05" db="EMBL/GenBank/DDBJ databases">
        <authorList>
            <person name="Schelkunov M.I."/>
        </authorList>
    </citation>
    <scope>NUCLEOTIDE SEQUENCE</scope>
    <source>
        <strain evidence="2">Hsosn_3</strain>
        <tissue evidence="2">Leaf</tissue>
    </source>
</reference>
<dbReference type="Gene3D" id="3.10.350.10">
    <property type="entry name" value="LysM domain"/>
    <property type="match status" value="1"/>
</dbReference>
<dbReference type="EMBL" id="JAUIZM010000002">
    <property type="protein sequence ID" value="KAK1397178.1"/>
    <property type="molecule type" value="Genomic_DNA"/>
</dbReference>
<comment type="caution">
    <text evidence="2">The sequence shown here is derived from an EMBL/GenBank/DDBJ whole genome shotgun (WGS) entry which is preliminary data.</text>
</comment>
<gene>
    <name evidence="2" type="ORF">POM88_007041</name>
</gene>
<dbReference type="InterPro" id="IPR018392">
    <property type="entry name" value="LysM"/>
</dbReference>
<dbReference type="SMART" id="SM00257">
    <property type="entry name" value="LysM"/>
    <property type="match status" value="1"/>
</dbReference>
<keyword evidence="3" id="KW-1185">Reference proteome</keyword>
<dbReference type="Proteomes" id="UP001237642">
    <property type="component" value="Unassembled WGS sequence"/>
</dbReference>
<reference evidence="2" key="1">
    <citation type="submission" date="2023-02" db="EMBL/GenBank/DDBJ databases">
        <title>Genome of toxic invasive species Heracleum sosnowskyi carries increased number of genes despite the absence of recent whole-genome duplications.</title>
        <authorList>
            <person name="Schelkunov M."/>
            <person name="Shtratnikova V."/>
            <person name="Makarenko M."/>
            <person name="Klepikova A."/>
            <person name="Omelchenko D."/>
            <person name="Novikova G."/>
            <person name="Obukhova E."/>
            <person name="Bogdanov V."/>
            <person name="Penin A."/>
            <person name="Logacheva M."/>
        </authorList>
    </citation>
    <scope>NUCLEOTIDE SEQUENCE</scope>
    <source>
        <strain evidence="2">Hsosn_3</strain>
        <tissue evidence="2">Leaf</tissue>
    </source>
</reference>
<dbReference type="CDD" id="cd00118">
    <property type="entry name" value="LysM"/>
    <property type="match status" value="1"/>
</dbReference>
<feature type="domain" description="LysM" evidence="1">
    <location>
        <begin position="76"/>
        <end position="119"/>
    </location>
</feature>
<evidence type="ECO:0000313" key="3">
    <source>
        <dbReference type="Proteomes" id="UP001237642"/>
    </source>
</evidence>
<dbReference type="PROSITE" id="PS51782">
    <property type="entry name" value="LYSM"/>
    <property type="match status" value="1"/>
</dbReference>
<accession>A0AAD8J4P8</accession>
<protein>
    <submittedName>
        <fullName evidence="2">LysM domain-containing protein</fullName>
    </submittedName>
</protein>
<name>A0AAD8J4P8_9APIA</name>
<dbReference type="InterPro" id="IPR036779">
    <property type="entry name" value="LysM_dom_sf"/>
</dbReference>
<organism evidence="2 3">
    <name type="scientific">Heracleum sosnowskyi</name>
    <dbReference type="NCBI Taxonomy" id="360622"/>
    <lineage>
        <taxon>Eukaryota</taxon>
        <taxon>Viridiplantae</taxon>
        <taxon>Streptophyta</taxon>
        <taxon>Embryophyta</taxon>
        <taxon>Tracheophyta</taxon>
        <taxon>Spermatophyta</taxon>
        <taxon>Magnoliopsida</taxon>
        <taxon>eudicotyledons</taxon>
        <taxon>Gunneridae</taxon>
        <taxon>Pentapetalae</taxon>
        <taxon>asterids</taxon>
        <taxon>campanulids</taxon>
        <taxon>Apiales</taxon>
        <taxon>Apiaceae</taxon>
        <taxon>Apioideae</taxon>
        <taxon>apioid superclade</taxon>
        <taxon>Tordylieae</taxon>
        <taxon>Tordyliinae</taxon>
        <taxon>Heracleum</taxon>
    </lineage>
</organism>
<proteinExistence type="predicted"/>
<evidence type="ECO:0000313" key="2">
    <source>
        <dbReference type="EMBL" id="KAK1397178.1"/>
    </source>
</evidence>
<sequence>MYFVESSNGKKEVIAKAAGYLAISGIAISILKSINPFEKPKPIFKEPIQKFNSVSLAEPIIEKPIASFDAELPMGKTVDVVKGDTLLSLSQKYGVSVEAIKEANELIGDTIYPGKKFVRSTKCNWSC</sequence>